<comment type="caution">
    <text evidence="12">The sequence shown here is derived from an EMBL/GenBank/DDBJ whole genome shotgun (WGS) entry which is preliminary data.</text>
</comment>
<reference evidence="12" key="2">
    <citation type="submission" date="2022-01" db="EMBL/GenBank/DDBJ databases">
        <authorList>
            <person name="Yamashiro T."/>
            <person name="Shiraishi A."/>
            <person name="Satake H."/>
            <person name="Nakayama K."/>
        </authorList>
    </citation>
    <scope>NUCLEOTIDE SEQUENCE</scope>
</reference>
<feature type="coiled-coil region" evidence="8">
    <location>
        <begin position="157"/>
        <end position="189"/>
    </location>
</feature>
<keyword evidence="2" id="KW-0548">Nucleotidyltransferase</keyword>
<evidence type="ECO:0000256" key="3">
    <source>
        <dbReference type="ARBA" id="ARBA00022722"/>
    </source>
</evidence>
<dbReference type="InterPro" id="IPR043128">
    <property type="entry name" value="Rev_trsase/Diguanyl_cyclase"/>
</dbReference>
<keyword evidence="6 12" id="KW-0695">RNA-directed DNA polymerase</keyword>
<dbReference type="SUPFAM" id="SSF56672">
    <property type="entry name" value="DNA/RNA polymerases"/>
    <property type="match status" value="1"/>
</dbReference>
<dbReference type="InterPro" id="IPR041373">
    <property type="entry name" value="RT_RNaseH"/>
</dbReference>
<proteinExistence type="predicted"/>
<feature type="region of interest" description="Disordered" evidence="9">
    <location>
        <begin position="247"/>
        <end position="281"/>
    </location>
</feature>
<sequence>MENPNHLNEPNEAIPEVNPIVPEPNQVADIHDPNEMVDILDDIDLVDYDKEDPEEDPEEEPEEDVDIELEDDAELIFPYEVEGDKTPPPGAVSSDSVSSDSESEDEEVDVAPKATVGTITQKPYVIRDFPMGLFKVGESSSTRDSSHVDGLAPWALRHDLEDKIGEKERELLNHDLENVERALGNVLERSSVLESRENATLKKRLAETETKLVWACMECDTIKRRLHESQVWNKMFYLDMVRIGAVPKPPSDDEDTERPRKKSKNSASDGTEGPSEPRGPPIELVFWSCIALDGDMIMPPKAMSEARMREIIRDQVNASMAEFVANMNRGAGGAGAGGAGAGGAGAGGARASGAGTGDVGAGGAEAGGAGVGSAGPATPKITGCTYITFMKCDPYPFKGTEGAVGLCQWFEKLESVFRISDCKEKDKVKFATATLQGRALTWWNGRIASMGIDAANGTPWTEVRKWMTEEFCPRSVLQRLEQELYNLKLKGTDIDGYTNRFHELALLCPRMVEPEQVKVEQYIRGLSKNIRGDVTSSRPAGIDEAVRMAYQLMGQIIQDKTDEASEGEKRKGEGDRGGRGDNRRDYNRRQNQRRANAGAMTNAAPNDNKVCPKCKNKKHAGDCWKCGKCGKLGHKTAACWSLDRKDVTCFNCNEKGHRKRDCPKLKKNGQGGNSRGAVYKLGDVDAQQDSKVVTGRFLLNNRYATSLFDSGADKSFVSTNFSTLIDIEPIELDTYFPEVFPEELPGLPPPRQVELCIDLILGVAHVTRAPYCLAPSEMKELSKQQQELSEKELNKLTIKNRYPLPRIDDLFDQLQGSSVYLKIDLRSGYHQLRIREEDIPITAFRTRYGHYEFQVMPFGLTNAPAVFMDLMNCVCKPYLDKFVIVFIDDILIYTKNKEEHGEHLKTILNLLRGEKLYAKFLKCDFWLDSVQFLGYVIDSSGVHVDPAKIEAIKNWAAPTTPTEGDDEEEAFQTLKLKLCSAPILLLPEESEDFVMYYVESLKGFGAFFMQREKVIAYASRQLRKNEENYTTHDLELGAMVFALRLWRHYLYGTKCTVYTDHKSLQYILDQKELNMMQRRWIELLSDYDCVIRYHPRKANVVADALSRKDKEPIRVHALVVTLHKNLPSKFGMHKLKRASRKILVLKDFLAKGSHLKLDSMCLTCAKVKVEHQKLSGLIQQPEIPVWKWKRITMDFITKLPRTSSGYDSIWVIVGRLTKSAYFIPMNEKYKMEKLTRSYLKESERTIQTLEDMLRACVIDFGSGWDKHLPLAEFSYNNSYHASIKAAPFEALYGRKCRSPVCWSEVGDAQLTGPEMIRETTEMIVQIKNRLLAARSRQKSYADVRRKPLEFEVGDKVMLKVSPWKGVVRFGKRGKLSPRYIGPFKILSRVGPVAYKLELPRELQGIHNTFHVSNLKKCLSDEDLIIPLDEVRIDEKLHFIEEPIEIMDREVKQLKQSRIPIVKVRWNSSRGPEYTWEREDQMWKKYPHLFDFNKKRATR</sequence>
<dbReference type="InterPro" id="IPR056924">
    <property type="entry name" value="SH3_Tf2-1"/>
</dbReference>
<evidence type="ECO:0000313" key="12">
    <source>
        <dbReference type="EMBL" id="GJS73740.1"/>
    </source>
</evidence>
<evidence type="ECO:0000256" key="7">
    <source>
        <dbReference type="PROSITE-ProRule" id="PRU00047"/>
    </source>
</evidence>
<dbReference type="InterPro" id="IPR045358">
    <property type="entry name" value="Ty3_capsid"/>
</dbReference>
<evidence type="ECO:0000313" key="13">
    <source>
        <dbReference type="Proteomes" id="UP001151760"/>
    </source>
</evidence>
<dbReference type="Gene3D" id="3.30.420.10">
    <property type="entry name" value="Ribonuclease H-like superfamily/Ribonuclease H"/>
    <property type="match status" value="1"/>
</dbReference>
<dbReference type="InterPro" id="IPR001878">
    <property type="entry name" value="Znf_CCHC"/>
</dbReference>
<gene>
    <name evidence="12" type="ORF">Tco_0706581</name>
</gene>
<keyword evidence="7" id="KW-0863">Zinc-finger</keyword>
<evidence type="ECO:0000256" key="6">
    <source>
        <dbReference type="ARBA" id="ARBA00022918"/>
    </source>
</evidence>
<keyword evidence="7" id="KW-0862">Zinc</keyword>
<dbReference type="InterPro" id="IPR012337">
    <property type="entry name" value="RNaseH-like_sf"/>
</dbReference>
<dbReference type="InterPro" id="IPR043502">
    <property type="entry name" value="DNA/RNA_pol_sf"/>
</dbReference>
<dbReference type="Pfam" id="PF24626">
    <property type="entry name" value="SH3_Tf2-1"/>
    <property type="match status" value="1"/>
</dbReference>
<dbReference type="Pfam" id="PF08284">
    <property type="entry name" value="RVP_2"/>
    <property type="match status" value="1"/>
</dbReference>
<organism evidence="12 13">
    <name type="scientific">Tanacetum coccineum</name>
    <dbReference type="NCBI Taxonomy" id="301880"/>
    <lineage>
        <taxon>Eukaryota</taxon>
        <taxon>Viridiplantae</taxon>
        <taxon>Streptophyta</taxon>
        <taxon>Embryophyta</taxon>
        <taxon>Tracheophyta</taxon>
        <taxon>Spermatophyta</taxon>
        <taxon>Magnoliopsida</taxon>
        <taxon>eudicotyledons</taxon>
        <taxon>Gunneridae</taxon>
        <taxon>Pentapetalae</taxon>
        <taxon>asterids</taxon>
        <taxon>campanulids</taxon>
        <taxon>Asterales</taxon>
        <taxon>Asteraceae</taxon>
        <taxon>Asteroideae</taxon>
        <taxon>Anthemideae</taxon>
        <taxon>Anthemidinae</taxon>
        <taxon>Tanacetum</taxon>
    </lineage>
</organism>
<accession>A0ABQ4Y7X5</accession>
<keyword evidence="3" id="KW-0540">Nuclease</keyword>
<keyword evidence="8" id="KW-0175">Coiled coil</keyword>
<name>A0ABQ4Y7X5_9ASTR</name>
<dbReference type="PANTHER" id="PTHR37984">
    <property type="entry name" value="PROTEIN CBG26694"/>
    <property type="match status" value="1"/>
</dbReference>
<evidence type="ECO:0000256" key="2">
    <source>
        <dbReference type="ARBA" id="ARBA00022695"/>
    </source>
</evidence>
<evidence type="ECO:0000256" key="1">
    <source>
        <dbReference type="ARBA" id="ARBA00022679"/>
    </source>
</evidence>
<dbReference type="CDD" id="cd01647">
    <property type="entry name" value="RT_LTR"/>
    <property type="match status" value="1"/>
</dbReference>
<feature type="compositionally biased region" description="Basic and acidic residues" evidence="9">
    <location>
        <begin position="559"/>
        <end position="588"/>
    </location>
</feature>
<dbReference type="Pfam" id="PF00078">
    <property type="entry name" value="RVT_1"/>
    <property type="match status" value="1"/>
</dbReference>
<dbReference type="Pfam" id="PF00098">
    <property type="entry name" value="zf-CCHC"/>
    <property type="match status" value="1"/>
</dbReference>
<evidence type="ECO:0000256" key="8">
    <source>
        <dbReference type="SAM" id="Coils"/>
    </source>
</evidence>
<evidence type="ECO:0000256" key="4">
    <source>
        <dbReference type="ARBA" id="ARBA00022759"/>
    </source>
</evidence>
<dbReference type="Pfam" id="PF19259">
    <property type="entry name" value="Ty3_capsid"/>
    <property type="match status" value="1"/>
</dbReference>
<dbReference type="InterPro" id="IPR000477">
    <property type="entry name" value="RT_dom"/>
</dbReference>
<feature type="region of interest" description="Disordered" evidence="9">
    <location>
        <begin position="1"/>
        <end position="33"/>
    </location>
</feature>
<dbReference type="Gene3D" id="3.10.10.10">
    <property type="entry name" value="HIV Type 1 Reverse Transcriptase, subunit A, domain 1"/>
    <property type="match status" value="1"/>
</dbReference>
<feature type="domain" description="CCHC-type" evidence="10">
    <location>
        <begin position="649"/>
        <end position="664"/>
    </location>
</feature>
<keyword evidence="1" id="KW-0808">Transferase</keyword>
<dbReference type="EMBL" id="BQNB010010176">
    <property type="protein sequence ID" value="GJS73740.1"/>
    <property type="molecule type" value="Genomic_DNA"/>
</dbReference>
<evidence type="ECO:0000259" key="11">
    <source>
        <dbReference type="PROSITE" id="PS50878"/>
    </source>
</evidence>
<dbReference type="PANTHER" id="PTHR37984:SF5">
    <property type="entry name" value="PROTEIN NYNRIN-LIKE"/>
    <property type="match status" value="1"/>
</dbReference>
<feature type="region of interest" description="Disordered" evidence="9">
    <location>
        <begin position="46"/>
        <end position="110"/>
    </location>
</feature>
<evidence type="ECO:0000256" key="9">
    <source>
        <dbReference type="SAM" id="MobiDB-lite"/>
    </source>
</evidence>
<feature type="region of interest" description="Disordered" evidence="9">
    <location>
        <begin position="334"/>
        <end position="355"/>
    </location>
</feature>
<keyword evidence="13" id="KW-1185">Reference proteome</keyword>
<dbReference type="PROSITE" id="PS50158">
    <property type="entry name" value="ZF_CCHC"/>
    <property type="match status" value="1"/>
</dbReference>
<evidence type="ECO:0000259" key="10">
    <source>
        <dbReference type="PROSITE" id="PS50158"/>
    </source>
</evidence>
<dbReference type="InterPro" id="IPR050951">
    <property type="entry name" value="Retrovirus_Pol_polyprotein"/>
</dbReference>
<dbReference type="SUPFAM" id="SSF57756">
    <property type="entry name" value="Retrovirus zinc finger-like domains"/>
    <property type="match status" value="1"/>
</dbReference>
<evidence type="ECO:0000256" key="5">
    <source>
        <dbReference type="ARBA" id="ARBA00022801"/>
    </source>
</evidence>
<protein>
    <submittedName>
        <fullName evidence="12">Reverse transcriptase domain-containing protein</fullName>
    </submittedName>
</protein>
<dbReference type="Proteomes" id="UP001151760">
    <property type="component" value="Unassembled WGS sequence"/>
</dbReference>
<dbReference type="PROSITE" id="PS50878">
    <property type="entry name" value="RT_POL"/>
    <property type="match status" value="1"/>
</dbReference>
<dbReference type="Gene3D" id="4.10.60.10">
    <property type="entry name" value="Zinc finger, CCHC-type"/>
    <property type="match status" value="1"/>
</dbReference>
<feature type="domain" description="Reverse transcriptase" evidence="11">
    <location>
        <begin position="728"/>
        <end position="937"/>
    </location>
</feature>
<feature type="compositionally biased region" description="Acidic residues" evidence="9">
    <location>
        <begin position="46"/>
        <end position="74"/>
    </location>
</feature>
<dbReference type="Pfam" id="PF17917">
    <property type="entry name" value="RT_RNaseH"/>
    <property type="match status" value="1"/>
</dbReference>
<dbReference type="CDD" id="cd09274">
    <property type="entry name" value="RNase_HI_RT_Ty3"/>
    <property type="match status" value="1"/>
</dbReference>
<dbReference type="Gene3D" id="3.30.70.270">
    <property type="match status" value="1"/>
</dbReference>
<dbReference type="InterPro" id="IPR036397">
    <property type="entry name" value="RNaseH_sf"/>
</dbReference>
<dbReference type="SUPFAM" id="SSF53098">
    <property type="entry name" value="Ribonuclease H-like"/>
    <property type="match status" value="1"/>
</dbReference>
<keyword evidence="7" id="KW-0479">Metal-binding</keyword>
<dbReference type="GO" id="GO:0003964">
    <property type="term" value="F:RNA-directed DNA polymerase activity"/>
    <property type="evidence" value="ECO:0007669"/>
    <property type="project" value="UniProtKB-KW"/>
</dbReference>
<reference evidence="12" key="1">
    <citation type="journal article" date="2022" name="Int. J. Mol. Sci.">
        <title>Draft Genome of Tanacetum Coccineum: Genomic Comparison of Closely Related Tanacetum-Family Plants.</title>
        <authorList>
            <person name="Yamashiro T."/>
            <person name="Shiraishi A."/>
            <person name="Nakayama K."/>
            <person name="Satake H."/>
        </authorList>
    </citation>
    <scope>NUCLEOTIDE SEQUENCE</scope>
</reference>
<feature type="region of interest" description="Disordered" evidence="9">
    <location>
        <begin position="559"/>
        <end position="602"/>
    </location>
</feature>
<dbReference type="SMART" id="SM00343">
    <property type="entry name" value="ZnF_C2HC"/>
    <property type="match status" value="2"/>
</dbReference>
<keyword evidence="5" id="KW-0378">Hydrolase</keyword>
<keyword evidence="4" id="KW-0255">Endonuclease</keyword>
<dbReference type="InterPro" id="IPR036875">
    <property type="entry name" value="Znf_CCHC_sf"/>
</dbReference>